<dbReference type="InterPro" id="IPR007980">
    <property type="entry name" value="Ribosomal_uS3m_fun"/>
</dbReference>
<geneLocation type="mitochondrion" evidence="7"/>
<evidence type="ECO:0000256" key="6">
    <source>
        <dbReference type="ARBA" id="ARBA00035157"/>
    </source>
</evidence>
<dbReference type="GO" id="GO:0003735">
    <property type="term" value="F:structural constituent of ribosome"/>
    <property type="evidence" value="ECO:0007669"/>
    <property type="project" value="InterPro"/>
</dbReference>
<dbReference type="GO" id="GO:0006412">
    <property type="term" value="P:translation"/>
    <property type="evidence" value="ECO:0007669"/>
    <property type="project" value="InterPro"/>
</dbReference>
<keyword evidence="4 7" id="KW-0496">Mitochondrion</keyword>
<comment type="similarity">
    <text evidence="2">Belongs to the universal ribosomal protein uS3 family.</text>
</comment>
<keyword evidence="3 7" id="KW-0689">Ribosomal protein</keyword>
<comment type="subcellular location">
    <subcellularLocation>
        <location evidence="1">Mitochondrion</location>
    </subcellularLocation>
</comment>
<proteinExistence type="inferred from homology"/>
<organism evidence="7">
    <name type="scientific">Peltigera membranacea</name>
    <dbReference type="NCBI Taxonomy" id="161997"/>
    <lineage>
        <taxon>Eukaryota</taxon>
        <taxon>Fungi</taxon>
        <taxon>Dikarya</taxon>
        <taxon>Ascomycota</taxon>
        <taxon>Pezizomycotina</taxon>
        <taxon>Lecanoromycetes</taxon>
        <taxon>OSLEUM clade</taxon>
        <taxon>Lecanoromycetidae</taxon>
        <taxon>Peltigerales</taxon>
        <taxon>Peltigerineae</taxon>
        <taxon>Peltigeraceae</taxon>
        <taxon>Peltigera</taxon>
    </lineage>
</organism>
<evidence type="ECO:0000256" key="3">
    <source>
        <dbReference type="ARBA" id="ARBA00022980"/>
    </source>
</evidence>
<sequence length="473" mass="55117">MLNIFNLKLNNSNFFFTKKEKIDNKSNDRGQTRHYPPANREWFNSIYAYNKNTSKLLHVADKAILKLIKSYFNLYSADLEKTKKTRRARRFRRLSINRILISRAELKHTSDKVIITIYTYNRHLKYYLNKIKTIATLNILKKKLSKQKLQIIVNNGLKITSNVLKQKQILFETLNIGNNKFNNYGNNYVNKYLKIFIVKCLHEEMLYLNLKQIIFVNKSKFNSNYLLPLSSLISKIYKKKIEFNIVNLKYLYLNSYIFTETLVTKIKNRKNRVLRVLKASLSMFKLPPLNKLAIFDDMYNRKKKAQNLKVNHVLSNPNFMLLNQGLRLQQKGKGKGKGRGKGINSISNNSDNDTLDLILFKVYSKNLLQKKLVNIDITKKKEHVTNTVLSSIKHKSVSGIRIEAAGRLTRRNTAERSAFKLRYKGNIRNEDSSFKGLSTVILRGHAKSNLQYTKLKSKKKIGSFGLKGWISSN</sequence>
<evidence type="ECO:0000256" key="4">
    <source>
        <dbReference type="ARBA" id="ARBA00023128"/>
    </source>
</evidence>
<dbReference type="GO" id="GO:0005840">
    <property type="term" value="C:ribosome"/>
    <property type="evidence" value="ECO:0007669"/>
    <property type="project" value="UniProtKB-KW"/>
</dbReference>
<dbReference type="Pfam" id="PF05316">
    <property type="entry name" value="VAR1"/>
    <property type="match status" value="1"/>
</dbReference>
<accession>G5CET6</accession>
<dbReference type="GeneID" id="11816622"/>
<dbReference type="EMBL" id="JN088165">
    <property type="protein sequence ID" value="AEK48323.1"/>
    <property type="molecule type" value="Genomic_DNA"/>
</dbReference>
<evidence type="ECO:0000313" key="7">
    <source>
        <dbReference type="EMBL" id="AEK48323.1"/>
    </source>
</evidence>
<keyword evidence="5" id="KW-0687">Ribonucleoprotein</keyword>
<dbReference type="GO" id="GO:0005739">
    <property type="term" value="C:mitochondrion"/>
    <property type="evidence" value="ECO:0007669"/>
    <property type="project" value="UniProtKB-SubCell"/>
</dbReference>
<gene>
    <name evidence="7" type="primary">rps3</name>
</gene>
<evidence type="ECO:0000256" key="1">
    <source>
        <dbReference type="ARBA" id="ARBA00004173"/>
    </source>
</evidence>
<reference evidence="7" key="1">
    <citation type="journal article" date="2012" name="Fungal Biol.">
        <title>Mitochondrial genomes from the lichenized fungi Peltigera membranacea and Peltigera malacea: Features and phylogeny.</title>
        <authorList>
            <person name="Xavier B.B."/>
            <person name="Miao V.P."/>
            <person name="Jonsson Z.O."/>
            <person name="Andresson O.S."/>
        </authorList>
    </citation>
    <scope>NUCLEOTIDE SEQUENCE</scope>
    <source>
        <strain evidence="7">LA-31632</strain>
    </source>
</reference>
<dbReference type="AlphaFoldDB" id="G5CET6"/>
<protein>
    <recommendedName>
        <fullName evidence="6">Small ribosomal subunit protein uS3m</fullName>
    </recommendedName>
</protein>
<evidence type="ECO:0000256" key="2">
    <source>
        <dbReference type="ARBA" id="ARBA00010761"/>
    </source>
</evidence>
<dbReference type="GO" id="GO:1990904">
    <property type="term" value="C:ribonucleoprotein complex"/>
    <property type="evidence" value="ECO:0007669"/>
    <property type="project" value="UniProtKB-KW"/>
</dbReference>
<evidence type="ECO:0000256" key="5">
    <source>
        <dbReference type="ARBA" id="ARBA00023274"/>
    </source>
</evidence>
<name>G5CET6_9LECA</name>
<dbReference type="RefSeq" id="YP_005351208.1">
    <property type="nucleotide sequence ID" value="NC_016957.1"/>
</dbReference>